<sequence>MTTLLDQKLPLATPLDLVLLEQHCLRKHGSSLAAPFYSHTRCTKPHYRSQTPLMSNSCFLSASLHWQPLRFGLITVSNGTIVYQFII</sequence>
<protein>
    <submittedName>
        <fullName evidence="1">Uncharacterized protein</fullName>
    </submittedName>
</protein>
<reference evidence="1" key="2">
    <citation type="journal article" date="2015" name="Fish Shellfish Immunol.">
        <title>Early steps in the European eel (Anguilla anguilla)-Vibrio vulnificus interaction in the gills: Role of the RtxA13 toxin.</title>
        <authorList>
            <person name="Callol A."/>
            <person name="Pajuelo D."/>
            <person name="Ebbesson L."/>
            <person name="Teles M."/>
            <person name="MacKenzie S."/>
            <person name="Amaro C."/>
        </authorList>
    </citation>
    <scope>NUCLEOTIDE SEQUENCE</scope>
</reference>
<evidence type="ECO:0000313" key="1">
    <source>
        <dbReference type="EMBL" id="JAH69652.1"/>
    </source>
</evidence>
<proteinExistence type="predicted"/>
<organism evidence="1">
    <name type="scientific">Anguilla anguilla</name>
    <name type="common">European freshwater eel</name>
    <name type="synonym">Muraena anguilla</name>
    <dbReference type="NCBI Taxonomy" id="7936"/>
    <lineage>
        <taxon>Eukaryota</taxon>
        <taxon>Metazoa</taxon>
        <taxon>Chordata</taxon>
        <taxon>Craniata</taxon>
        <taxon>Vertebrata</taxon>
        <taxon>Euteleostomi</taxon>
        <taxon>Actinopterygii</taxon>
        <taxon>Neopterygii</taxon>
        <taxon>Teleostei</taxon>
        <taxon>Anguilliformes</taxon>
        <taxon>Anguillidae</taxon>
        <taxon>Anguilla</taxon>
    </lineage>
</organism>
<dbReference type="AlphaFoldDB" id="A0A0E9UV08"/>
<name>A0A0E9UV08_ANGAN</name>
<accession>A0A0E9UV08</accession>
<dbReference type="EMBL" id="GBXM01038925">
    <property type="protein sequence ID" value="JAH69652.1"/>
    <property type="molecule type" value="Transcribed_RNA"/>
</dbReference>
<reference evidence="1" key="1">
    <citation type="submission" date="2014-11" db="EMBL/GenBank/DDBJ databases">
        <authorList>
            <person name="Amaro Gonzalez C."/>
        </authorList>
    </citation>
    <scope>NUCLEOTIDE SEQUENCE</scope>
</reference>